<accession>A0AB94IHY1</accession>
<gene>
    <name evidence="2" type="ORF">BAVI_21558</name>
</gene>
<reference evidence="2 3" key="1">
    <citation type="journal article" date="2014" name="Environ. Microbiol.">
        <title>The nitrate-ammonifying and nosZ-carrying bacterium Bacillus vireti is a potent source and sink for nitric and nitrous oxide under high nitrate conditions.</title>
        <authorList>
            <person name="Mania D."/>
            <person name="Heylen K."/>
            <person name="van Spanning R.J."/>
            <person name="Frostegard A."/>
        </authorList>
    </citation>
    <scope>NUCLEOTIDE SEQUENCE [LARGE SCALE GENOMIC DNA]</scope>
    <source>
        <strain evidence="2 3">LMG 21834</strain>
    </source>
</reference>
<dbReference type="Proteomes" id="UP000018877">
    <property type="component" value="Unassembled WGS sequence"/>
</dbReference>
<protein>
    <recommendedName>
        <fullName evidence="1">DUF1540 domain-containing protein</fullName>
    </recommendedName>
</protein>
<proteinExistence type="predicted"/>
<dbReference type="EMBL" id="ALAN01000125">
    <property type="protein sequence ID" value="ETI66637.1"/>
    <property type="molecule type" value="Genomic_DNA"/>
</dbReference>
<feature type="domain" description="DUF1540" evidence="1">
    <location>
        <begin position="5"/>
        <end position="47"/>
    </location>
</feature>
<organism evidence="2 3">
    <name type="scientific">Neobacillus vireti LMG 21834</name>
    <dbReference type="NCBI Taxonomy" id="1131730"/>
    <lineage>
        <taxon>Bacteria</taxon>
        <taxon>Bacillati</taxon>
        <taxon>Bacillota</taxon>
        <taxon>Bacilli</taxon>
        <taxon>Bacillales</taxon>
        <taxon>Bacillaceae</taxon>
        <taxon>Neobacillus</taxon>
    </lineage>
</organism>
<sequence>MKLEVKCNVENCEYWAKGDQCVADSIYVIASKSREADNVEETACKTFKKRE</sequence>
<keyword evidence="3" id="KW-1185">Reference proteome</keyword>
<comment type="caution">
    <text evidence="2">The sequence shown here is derived from an EMBL/GenBank/DDBJ whole genome shotgun (WGS) entry which is preliminary data.</text>
</comment>
<dbReference type="InterPro" id="IPR011437">
    <property type="entry name" value="DUF1540"/>
</dbReference>
<evidence type="ECO:0000313" key="2">
    <source>
        <dbReference type="EMBL" id="ETI66637.1"/>
    </source>
</evidence>
<dbReference type="Pfam" id="PF07561">
    <property type="entry name" value="DUF1540"/>
    <property type="match status" value="1"/>
</dbReference>
<dbReference type="AlphaFoldDB" id="A0AB94IHY1"/>
<evidence type="ECO:0000313" key="3">
    <source>
        <dbReference type="Proteomes" id="UP000018877"/>
    </source>
</evidence>
<dbReference type="RefSeq" id="WP_024030476.1">
    <property type="nucleotide sequence ID" value="NZ_ALAN01000125.1"/>
</dbReference>
<name>A0AB94IHY1_9BACI</name>
<evidence type="ECO:0000259" key="1">
    <source>
        <dbReference type="Pfam" id="PF07561"/>
    </source>
</evidence>